<dbReference type="NCBIfam" id="TIGR03568">
    <property type="entry name" value="NeuC_NnaA"/>
    <property type="match status" value="1"/>
</dbReference>
<feature type="domain" description="UDP-N-acetylglucosamine 2-epimerase" evidence="1">
    <location>
        <begin position="23"/>
        <end position="371"/>
    </location>
</feature>
<dbReference type="EMBL" id="JRAA01000002">
    <property type="protein sequence ID" value="KHF25376.1"/>
    <property type="molecule type" value="Genomic_DNA"/>
</dbReference>
<dbReference type="SUPFAM" id="SSF53756">
    <property type="entry name" value="UDP-Glycosyltransferase/glycogen phosphorylase"/>
    <property type="match status" value="1"/>
</dbReference>
<keyword evidence="3" id="KW-1185">Reference proteome</keyword>
<dbReference type="GO" id="GO:0004553">
    <property type="term" value="F:hydrolase activity, hydrolyzing O-glycosyl compounds"/>
    <property type="evidence" value="ECO:0007669"/>
    <property type="project" value="InterPro"/>
</dbReference>
<dbReference type="Pfam" id="PF02350">
    <property type="entry name" value="Epimerase_2"/>
    <property type="match status" value="1"/>
</dbReference>
<reference evidence="2 3" key="1">
    <citation type="journal article" date="2014" name="BMC Genomics">
        <title>The genome of the intracellular bacterium of the coastal bivalve, Solemya velum: a blueprint for thriving in and out of symbiosis.</title>
        <authorList>
            <person name="Dmytrenko O."/>
            <person name="Russell S.L."/>
            <person name="Loo W.T."/>
            <person name="Fontanez K.M."/>
            <person name="Liao L."/>
            <person name="Roeselers G."/>
            <person name="Sharma R."/>
            <person name="Stewart F.J."/>
            <person name="Newton I.L."/>
            <person name="Woyke T."/>
            <person name="Wu D."/>
            <person name="Lang J.M."/>
            <person name="Eisen J.A."/>
            <person name="Cavanaugh C.M."/>
        </authorList>
    </citation>
    <scope>NUCLEOTIDE SEQUENCE [LARGE SCALE GENOMIC DNA]</scope>
    <source>
        <strain evidence="2 3">WH</strain>
    </source>
</reference>
<name>A0A0B0HD81_SOVGS</name>
<dbReference type="PANTHER" id="PTHR43174:SF3">
    <property type="entry name" value="UDP-N-ACETYLGLUCOSAMINE 2-EPIMERASE"/>
    <property type="match status" value="1"/>
</dbReference>
<accession>A0A0B0HD81</accession>
<gene>
    <name evidence="2" type="ORF">JV46_06920</name>
</gene>
<protein>
    <submittedName>
        <fullName evidence="2">UDP-N-acetyl-D-glucosamine 2-epimerase, UDP-hydrolysing</fullName>
    </submittedName>
</protein>
<dbReference type="GO" id="GO:0006047">
    <property type="term" value="P:UDP-N-acetylglucosamine metabolic process"/>
    <property type="evidence" value="ECO:0007669"/>
    <property type="project" value="InterPro"/>
</dbReference>
<proteinExistence type="predicted"/>
<dbReference type="OrthoDB" id="9803238at2"/>
<dbReference type="InterPro" id="IPR003331">
    <property type="entry name" value="UDP_GlcNAc_Epimerase_2_dom"/>
</dbReference>
<dbReference type="PANTHER" id="PTHR43174">
    <property type="entry name" value="UDP-N-ACETYLGLUCOSAMINE 2-EPIMERASE"/>
    <property type="match status" value="1"/>
</dbReference>
<dbReference type="InterPro" id="IPR029767">
    <property type="entry name" value="WecB-like"/>
</dbReference>
<organism evidence="2 3">
    <name type="scientific">Solemya velum gill symbiont</name>
    <dbReference type="NCBI Taxonomy" id="2340"/>
    <lineage>
        <taxon>Bacteria</taxon>
        <taxon>Pseudomonadati</taxon>
        <taxon>Pseudomonadota</taxon>
        <taxon>Gammaproteobacteria</taxon>
        <taxon>sulfur-oxidizing symbionts</taxon>
    </lineage>
</organism>
<dbReference type="eggNOG" id="COG0381">
    <property type="taxonomic scope" value="Bacteria"/>
</dbReference>
<dbReference type="Gene3D" id="3.40.50.2000">
    <property type="entry name" value="Glycogen Phosphorylase B"/>
    <property type="match status" value="2"/>
</dbReference>
<dbReference type="RefSeq" id="WP_043117605.1">
    <property type="nucleotide sequence ID" value="NZ_JRAA01000002.1"/>
</dbReference>
<dbReference type="InterPro" id="IPR020004">
    <property type="entry name" value="UDP-GlcNAc_Epase"/>
</dbReference>
<dbReference type="CDD" id="cd03786">
    <property type="entry name" value="GTB_UDP-GlcNAc_2-Epimerase"/>
    <property type="match status" value="1"/>
</dbReference>
<dbReference type="AlphaFoldDB" id="A0A0B0HD81"/>
<dbReference type="PATRIC" id="fig|2340.3.peg.1995"/>
<comment type="caution">
    <text evidence="2">The sequence shown here is derived from an EMBL/GenBank/DDBJ whole genome shotgun (WGS) entry which is preliminary data.</text>
</comment>
<evidence type="ECO:0000313" key="3">
    <source>
        <dbReference type="Proteomes" id="UP000030856"/>
    </source>
</evidence>
<dbReference type="Proteomes" id="UP000030856">
    <property type="component" value="Unassembled WGS sequence"/>
</dbReference>
<evidence type="ECO:0000259" key="1">
    <source>
        <dbReference type="Pfam" id="PF02350"/>
    </source>
</evidence>
<dbReference type="STRING" id="2340.JV46_06920"/>
<sequence length="390" mass="42810">MRKICVVVHSRANYGRIKTLMQAVDKHPDLELQLLVGSSALIHRFGSVIDIIRKEGFSEAAVVYSILEGETPTTMAKSTGLAIIELATQFENLKPDVVVTVADRFETLATAVAASYMNIPVAHTQGGEVTGSIDESVRHAITKLSHLHFAATLRAKEYLLKMGENAEDVYLTGCPAIDVVANLDVTLPPDFFEKYKGVGDQLSTEKDYLVVLQHPVTTEYGSGLAQINETLKAVKEFADKGMQVAWLWPNVDAGSDDIAKGIRQFREHNDATNMHFYINFEPEDYVRLIANSKCLIGNSSSGLREGAYLGTPTVNIGNRQAGRERAANVIDVDYDAAKISEAIYYQLSHGRYPSSTLVGDGTAGQQIADLLATCEIRLQKELSYIHQTDE</sequence>
<evidence type="ECO:0000313" key="2">
    <source>
        <dbReference type="EMBL" id="KHF25376.1"/>
    </source>
</evidence>